<keyword evidence="2" id="KW-0472">Membrane</keyword>
<feature type="transmembrane region" description="Helical" evidence="2">
    <location>
        <begin position="675"/>
        <end position="693"/>
    </location>
</feature>
<feature type="transmembrane region" description="Helical" evidence="2">
    <location>
        <begin position="881"/>
        <end position="904"/>
    </location>
</feature>
<evidence type="ECO:0000256" key="2">
    <source>
        <dbReference type="SAM" id="Phobius"/>
    </source>
</evidence>
<organism evidence="4 5">
    <name type="scientific">Thecamonas trahens ATCC 50062</name>
    <dbReference type="NCBI Taxonomy" id="461836"/>
    <lineage>
        <taxon>Eukaryota</taxon>
        <taxon>Apusozoa</taxon>
        <taxon>Apusomonadida</taxon>
        <taxon>Apusomonadidae</taxon>
        <taxon>Thecamonas</taxon>
    </lineage>
</organism>
<feature type="domain" description="CAP-Gly" evidence="3">
    <location>
        <begin position="1241"/>
        <end position="1283"/>
    </location>
</feature>
<evidence type="ECO:0000313" key="5">
    <source>
        <dbReference type="Proteomes" id="UP000054408"/>
    </source>
</evidence>
<dbReference type="SUPFAM" id="SSF74924">
    <property type="entry name" value="Cap-Gly domain"/>
    <property type="match status" value="3"/>
</dbReference>
<feature type="transmembrane region" description="Helical" evidence="2">
    <location>
        <begin position="795"/>
        <end position="814"/>
    </location>
</feature>
<feature type="transmembrane region" description="Helical" evidence="2">
    <location>
        <begin position="820"/>
        <end position="838"/>
    </location>
</feature>
<evidence type="ECO:0000256" key="1">
    <source>
        <dbReference type="SAM" id="MobiDB-lite"/>
    </source>
</evidence>
<dbReference type="EMBL" id="GL349470">
    <property type="protein sequence ID" value="KNC51808.1"/>
    <property type="molecule type" value="Genomic_DNA"/>
</dbReference>
<dbReference type="Gene3D" id="2.10.50.10">
    <property type="entry name" value="Tumor Necrosis Factor Receptor, subunit A, domain 2"/>
    <property type="match status" value="1"/>
</dbReference>
<dbReference type="PANTHER" id="PTHR11319:SF35">
    <property type="entry name" value="OUTER MEMBRANE PROTEIN PMPC-RELATED"/>
    <property type="match status" value="1"/>
</dbReference>
<keyword evidence="2" id="KW-0812">Transmembrane</keyword>
<feature type="compositionally biased region" description="Polar residues" evidence="1">
    <location>
        <begin position="1170"/>
        <end position="1189"/>
    </location>
</feature>
<evidence type="ECO:0000313" key="4">
    <source>
        <dbReference type="EMBL" id="KNC51808.1"/>
    </source>
</evidence>
<dbReference type="Pfam" id="PF01302">
    <property type="entry name" value="CAP_GLY"/>
    <property type="match status" value="3"/>
</dbReference>
<keyword evidence="5" id="KW-1185">Reference proteome</keyword>
<dbReference type="InterPro" id="IPR009030">
    <property type="entry name" value="Growth_fac_rcpt_cys_sf"/>
</dbReference>
<dbReference type="SMART" id="SM01052">
    <property type="entry name" value="CAP_GLY"/>
    <property type="match status" value="3"/>
</dbReference>
<dbReference type="Proteomes" id="UP000054408">
    <property type="component" value="Unassembled WGS sequence"/>
</dbReference>
<dbReference type="eggNOG" id="KOG4568">
    <property type="taxonomic scope" value="Eukaryota"/>
</dbReference>
<feature type="region of interest" description="Disordered" evidence="1">
    <location>
        <begin position="1153"/>
        <end position="1205"/>
    </location>
</feature>
<dbReference type="STRING" id="461836.A0A0L0DKB6"/>
<evidence type="ECO:0000259" key="3">
    <source>
        <dbReference type="PROSITE" id="PS50245"/>
    </source>
</evidence>
<feature type="transmembrane region" description="Helical" evidence="2">
    <location>
        <begin position="575"/>
        <end position="595"/>
    </location>
</feature>
<keyword evidence="2" id="KW-1133">Transmembrane helix</keyword>
<feature type="transmembrane region" description="Helical" evidence="2">
    <location>
        <begin position="616"/>
        <end position="635"/>
    </location>
</feature>
<accession>A0A0L0DKB6</accession>
<proteinExistence type="predicted"/>
<dbReference type="Gene3D" id="2.30.30.190">
    <property type="entry name" value="CAP Gly-rich-like domain"/>
    <property type="match status" value="3"/>
</dbReference>
<feature type="region of interest" description="Disordered" evidence="1">
    <location>
        <begin position="1294"/>
        <end position="1318"/>
    </location>
</feature>
<feature type="region of interest" description="Disordered" evidence="1">
    <location>
        <begin position="1814"/>
        <end position="1854"/>
    </location>
</feature>
<dbReference type="SUPFAM" id="SSF57184">
    <property type="entry name" value="Growth factor receptor domain"/>
    <property type="match status" value="1"/>
</dbReference>
<protein>
    <recommendedName>
        <fullName evidence="3">CAP-Gly domain-containing protein</fullName>
    </recommendedName>
</protein>
<feature type="domain" description="CAP-Gly" evidence="3">
    <location>
        <begin position="1086"/>
        <end position="1136"/>
    </location>
</feature>
<dbReference type="RefSeq" id="XP_013755769.1">
    <property type="nucleotide sequence ID" value="XM_013900315.1"/>
</dbReference>
<name>A0A0L0DKB6_THETB</name>
<dbReference type="InterPro" id="IPR000938">
    <property type="entry name" value="CAP-Gly_domain"/>
</dbReference>
<gene>
    <name evidence="4" type="ORF">AMSG_12111</name>
</gene>
<feature type="domain" description="CAP-Gly" evidence="3">
    <location>
        <begin position="979"/>
        <end position="1021"/>
    </location>
</feature>
<feature type="transmembrane region" description="Helical" evidence="2">
    <location>
        <begin position="850"/>
        <end position="869"/>
    </location>
</feature>
<feature type="transmembrane region" description="Helical" evidence="2">
    <location>
        <begin position="749"/>
        <end position="775"/>
    </location>
</feature>
<feature type="compositionally biased region" description="Low complexity" evidence="1">
    <location>
        <begin position="1302"/>
        <end position="1318"/>
    </location>
</feature>
<dbReference type="eggNOG" id="KOG0971">
    <property type="taxonomic scope" value="Eukaryota"/>
</dbReference>
<reference evidence="4 5" key="1">
    <citation type="submission" date="2010-05" db="EMBL/GenBank/DDBJ databases">
        <title>The Genome Sequence of Thecamonas trahens ATCC 50062.</title>
        <authorList>
            <consortium name="The Broad Institute Genome Sequencing Platform"/>
            <person name="Russ C."/>
            <person name="Cuomo C."/>
            <person name="Shea T."/>
            <person name="Young S.K."/>
            <person name="Zeng Q."/>
            <person name="Koehrsen M."/>
            <person name="Haas B."/>
            <person name="Borodovsky M."/>
            <person name="Guigo R."/>
            <person name="Alvarado L."/>
            <person name="Berlin A."/>
            <person name="Bochicchio J."/>
            <person name="Borenstein D."/>
            <person name="Chapman S."/>
            <person name="Chen Z."/>
            <person name="Freedman E."/>
            <person name="Gellesch M."/>
            <person name="Goldberg J."/>
            <person name="Griggs A."/>
            <person name="Gujja S."/>
            <person name="Heilman E."/>
            <person name="Heiman D."/>
            <person name="Hepburn T."/>
            <person name="Howarth C."/>
            <person name="Jen D."/>
            <person name="Larson L."/>
            <person name="Mehta T."/>
            <person name="Park D."/>
            <person name="Pearson M."/>
            <person name="Roberts A."/>
            <person name="Saif S."/>
            <person name="Shenoy N."/>
            <person name="Sisk P."/>
            <person name="Stolte C."/>
            <person name="Sykes S."/>
            <person name="Thomson T."/>
            <person name="Walk T."/>
            <person name="White J."/>
            <person name="Yandava C."/>
            <person name="Burger G."/>
            <person name="Gray M.W."/>
            <person name="Holland P.W.H."/>
            <person name="King N."/>
            <person name="Lang F.B.F."/>
            <person name="Roger A.J."/>
            <person name="Ruiz-Trillo I."/>
            <person name="Lander E."/>
            <person name="Nusbaum C."/>
        </authorList>
    </citation>
    <scope>NUCLEOTIDE SEQUENCE [LARGE SCALE GENOMIC DNA]</scope>
    <source>
        <strain evidence="4 5">ATCC 50062</strain>
    </source>
</reference>
<dbReference type="PROSITE" id="PS50245">
    <property type="entry name" value="CAP_GLY_2"/>
    <property type="match status" value="3"/>
</dbReference>
<dbReference type="GeneID" id="25570026"/>
<sequence>MNSLVNSAASLWSTAIAGSGGALLTVVRQQSGTDINAIVMQAGAIDSLEHPLTQFAKDMATTVDPCTSSTAPPEQYASVFLAQANRNNSVMVPAAGDILAFGYVVDGTTARVALAYGEDLIEYSPTAPPVCGINRPSWDASDTVPPPPAPPLDIAAVVRDPARGSAGWFVFSSHGMTYCETRTPCTLVTSSMLPASVTGSVRLLDATIVMAPGTLKRLAVLLLAIEDPSSSPRRITTDAFVCTGIEPFTAASVTCAAAGLDLTLQVDPHLTTLPSGDVILLHRDEFGPGFISLFLVHISSTSDHSQPSTFTRRIDAFPWFEGYDEGTDSAFRLLYDGLRDRLVLIYFVQPGINGLPPSDSIVVQDCSFARSLDVFNCLVSIFEIPSHGHEGAVSRAFEAEIRADSTGRSLLTIYVAGYLDANPPATPYTESGLYALNYNLEFGCREGFLPGSSPACLGCGPGNSSVVVGSELVCSPCDQGTFARRIGTPQCATCDPNAFTLGPGSEFCLSQPGFVPSSRNPDFMLRCASLRACPGNNVCGTGYEGEACSQCAKGYYRKSGECEGCPSSGTQAFKLLLLVIFVLVMVAVLVSFAYIDIKLDLKGQARLMFARLRSHLTLGAVFLAYAQLVAILRSLDVRWSSANLLLFDLLGIANFNLDLMAAECSSDAFDYTTKWMLGVAGRLSLIGMLWVAYGATRLARTRTMAVTSTLFMYAGLLARTLEIFDCTRQLDGSYHLDAEPSRVCFSGGWWVAMALVALVVAVGFGLGVPVAIFWFRKTSAFDELGLYKFHRRFAVWEVVITARKFTFVGAIMFFSSRPMVAAVLALTVVLVSLVAQLWKRPFMYKQHNVLESILLCVAAVILIGVMFLARGGRSISDGQWMAIQVLVGLCFAFALLATITTLIWSLTSLEVLDVEEDNALHAIENAEEIELDSAALAVCPGPATDAAVSPPAAPDHPRSLKLGDEVLWQGARGYIRFIGKTLFGAGVYLGLELVEPRGMCNGSWAGKTYFKTRPDCAVFVRKGDVELTYDPKRSFRRRTLRQAQEFEKSLRAETELVVGARVIVAHRIGTLEYIGTLKGAPESETWYGIRLDFRVADILSVCSTDANLYRTVGPADGSIMGEQYFSCEVGHALFARRDAITLATREALMKHYSEKAERNTRQPHHIVGSPKSTPRSRPQTAPPSASKQASPIAPPAPREVDSRPPMVRALARRKAKKAYYSSMIGKHVVANGRRGTIRFMGKTHFAPGVWVGLELDTRDGMHDGTFQGRTYFECPSERGIFVRESALSLPKPATDMVVDGETPPTSRPTTSAGSSSRSLRLPLLATSSLAVARADTALSPSYCPSGLPNAATAATPAATFVAEEVVAWPSELREASTDLASLASGLVGVARTIAAPLAPTQRSLAWVVFCWVSRNIAFDEDGFLSSDPGGLEASPSAAAMQAAANSALSSRKATSLGLASLVALLLGAAPKELRPAVGLNFGFAKQYGFEAGASFEDTAPDHYWLSMALSDEDRGVLSMDPTWAAAARTGLKPAAQSPPAALFYFDMPPRAVAASHYALAGPQVADKERNVRALDEFDAALCATPLLWLYGLDPPRQQGCVLRPAETLFSFDLRFDAASGLSGFDIALAGRLRLAGAYRMMALGDSFAEAFADSSWVLVQSASHDLWTVQVRLPSLDREYMLELYGRDLAGREAAPRNAALPDDATRVLQYRIQPTRPVPPMLGASSSASLLGSARSLARAPARVRELTPAFCGFPKLALTRLAPGCVLYSPLAEYLELGAAVTFSIRLPYAAKMELLGKGFVHVLRRSLKHSNDIATSGPKQLSALERASRPSPPSSRGPATPARRKGRRSRSLLASQISPVRRHGRLDTPSKFMVLPPAVLGASIEQGELPDEAHAMFTGKFTLSAPGMVTLVATNLLGKRVTVFRFKVTQSS</sequence>
<dbReference type="PANTHER" id="PTHR11319">
    <property type="entry name" value="G PROTEIN-COUPLED RECEPTOR-RELATED"/>
    <property type="match status" value="1"/>
</dbReference>
<dbReference type="OrthoDB" id="5412539at2759"/>
<dbReference type="InterPro" id="IPR036859">
    <property type="entry name" value="CAP-Gly_dom_sf"/>
</dbReference>